<organism evidence="2 3">
    <name type="scientific">[Clostridium] citroniae WAL-19142</name>
    <dbReference type="NCBI Taxonomy" id="742734"/>
    <lineage>
        <taxon>Bacteria</taxon>
        <taxon>Bacillati</taxon>
        <taxon>Bacillota</taxon>
        <taxon>Clostridia</taxon>
        <taxon>Lachnospirales</taxon>
        <taxon>Lachnospiraceae</taxon>
        <taxon>Enterocloster</taxon>
    </lineage>
</organism>
<dbReference type="EMBL" id="ADLK01000019">
    <property type="protein sequence ID" value="KMW19953.1"/>
    <property type="molecule type" value="Genomic_DNA"/>
</dbReference>
<evidence type="ECO:0000313" key="3">
    <source>
        <dbReference type="Proteomes" id="UP000037392"/>
    </source>
</evidence>
<evidence type="ECO:0000259" key="1">
    <source>
        <dbReference type="Pfam" id="PF21757"/>
    </source>
</evidence>
<reference evidence="2 3" key="1">
    <citation type="submission" date="2011-04" db="EMBL/GenBank/DDBJ databases">
        <title>The Genome Sequence of Clostridium citroniae WAL-19142.</title>
        <authorList>
            <consortium name="The Broad Institute Genome Sequencing Platform"/>
            <person name="Earl A."/>
            <person name="Ward D."/>
            <person name="Feldgarden M."/>
            <person name="Gevers D."/>
            <person name="Warren Y.A."/>
            <person name="Tyrrell K.L."/>
            <person name="Citron D.M."/>
            <person name="Goldstein E.J."/>
            <person name="Daigneault M."/>
            <person name="Allen-Vercoe E."/>
            <person name="Young S.K."/>
            <person name="Zeng Q."/>
            <person name="Gargeya S."/>
            <person name="Fitzgerald M."/>
            <person name="Haas B."/>
            <person name="Abouelleil A."/>
            <person name="Alvarado L."/>
            <person name="Arachchi H.M."/>
            <person name="Berlin A."/>
            <person name="Brown A."/>
            <person name="Chapman S.B."/>
            <person name="Chen Z."/>
            <person name="Dunbar C."/>
            <person name="Freedman E."/>
            <person name="Gearin G."/>
            <person name="Gellesch M."/>
            <person name="Goldberg J."/>
            <person name="Griggs A."/>
            <person name="Gujja S."/>
            <person name="Heilman E.R."/>
            <person name="Heiman D."/>
            <person name="Howarth C."/>
            <person name="Larson L."/>
            <person name="Lui A."/>
            <person name="MacDonald P.J."/>
            <person name="Mehta T."/>
            <person name="Montmayeur A."/>
            <person name="Murphy C."/>
            <person name="Neiman D."/>
            <person name="Pearson M."/>
            <person name="Priest M."/>
            <person name="Roberts A."/>
            <person name="Saif S."/>
            <person name="Shea T."/>
            <person name="Shenoy N."/>
            <person name="Sisk P."/>
            <person name="Stolte C."/>
            <person name="Sykes S."/>
            <person name="White J."/>
            <person name="Yandava C."/>
            <person name="Wortman J."/>
            <person name="Nusbaum C."/>
            <person name="Birren B."/>
        </authorList>
    </citation>
    <scope>NUCLEOTIDE SEQUENCE [LARGE SCALE GENOMIC DNA]</scope>
    <source>
        <strain evidence="2 3">WAL-19142</strain>
    </source>
</reference>
<dbReference type="AlphaFoldDB" id="A0A0J9C4F0"/>
<dbReference type="InterPro" id="IPR049222">
    <property type="entry name" value="DUF6870"/>
</dbReference>
<comment type="caution">
    <text evidence="2">The sequence shown here is derived from an EMBL/GenBank/DDBJ whole genome shotgun (WGS) entry which is preliminary data.</text>
</comment>
<gene>
    <name evidence="2" type="ORF">HMPREF9470_01968</name>
</gene>
<feature type="domain" description="DUF6870" evidence="1">
    <location>
        <begin position="38"/>
        <end position="101"/>
    </location>
</feature>
<proteinExistence type="predicted"/>
<evidence type="ECO:0000313" key="2">
    <source>
        <dbReference type="EMBL" id="KMW19953.1"/>
    </source>
</evidence>
<sequence length="106" mass="12471">MLTGMKCCYRTMIKNHIMDKWYFEKEMQMNVDKSNETAADNNSLADILSVDIDRSMPQDAKIQDFIQKIGNPYCFKCRDTVVTVRFSDTEYTFEDGVIQYLKNKML</sequence>
<dbReference type="Proteomes" id="UP000037392">
    <property type="component" value="Unassembled WGS sequence"/>
</dbReference>
<protein>
    <recommendedName>
        <fullName evidence="1">DUF6870 domain-containing protein</fullName>
    </recommendedName>
</protein>
<dbReference type="PATRIC" id="fig|742734.4.peg.2109"/>
<accession>A0A0J9C4F0</accession>
<name>A0A0J9C4F0_9FIRM</name>
<dbReference type="Pfam" id="PF21757">
    <property type="entry name" value="DUF6870"/>
    <property type="match status" value="1"/>
</dbReference>